<gene>
    <name evidence="2" type="ORF">GCM10007924_32670</name>
</gene>
<dbReference type="Proteomes" id="UP001161409">
    <property type="component" value="Unassembled WGS sequence"/>
</dbReference>
<keyword evidence="3" id="KW-1185">Reference proteome</keyword>
<name>A0ABQ5U8J8_9PROT</name>
<evidence type="ECO:0000256" key="1">
    <source>
        <dbReference type="SAM" id="MobiDB-lite"/>
    </source>
</evidence>
<proteinExistence type="predicted"/>
<evidence type="ECO:0008006" key="4">
    <source>
        <dbReference type="Google" id="ProtNLM"/>
    </source>
</evidence>
<dbReference type="PIRSF" id="PIRSF032131">
    <property type="entry name" value="UCP032131"/>
    <property type="match status" value="1"/>
</dbReference>
<evidence type="ECO:0000313" key="3">
    <source>
        <dbReference type="Proteomes" id="UP001161409"/>
    </source>
</evidence>
<dbReference type="RefSeq" id="WP_169560114.1">
    <property type="nucleotide sequence ID" value="NZ_BSNF01000010.1"/>
</dbReference>
<reference evidence="2" key="2">
    <citation type="submission" date="2023-01" db="EMBL/GenBank/DDBJ databases">
        <title>Draft genome sequence of Sneathiella chinensis strain NBRC 103408.</title>
        <authorList>
            <person name="Sun Q."/>
            <person name="Mori K."/>
        </authorList>
    </citation>
    <scope>NUCLEOTIDE SEQUENCE</scope>
    <source>
        <strain evidence="2">NBRC 103408</strain>
    </source>
</reference>
<sequence>MIKYSLKCEHDHVFEAWFSNSASYDEQEAKGIVQCSLCGSSKVTKALMAPAVPRKGRDAAPRQAPADAPSEEAQQAYAQQMSVAMSALRELRKTVEANCDYVGNNFAEEARKIHYGETEERGIYGEATQEERQELQEEGVEVAAIPWLPNTDA</sequence>
<organism evidence="2 3">
    <name type="scientific">Sneathiella chinensis</name>
    <dbReference type="NCBI Taxonomy" id="349750"/>
    <lineage>
        <taxon>Bacteria</taxon>
        <taxon>Pseudomonadati</taxon>
        <taxon>Pseudomonadota</taxon>
        <taxon>Alphaproteobacteria</taxon>
        <taxon>Sneathiellales</taxon>
        <taxon>Sneathiellaceae</taxon>
        <taxon>Sneathiella</taxon>
    </lineage>
</organism>
<reference evidence="2" key="1">
    <citation type="journal article" date="2014" name="Int. J. Syst. Evol. Microbiol.">
        <title>Complete genome of a new Firmicutes species belonging to the dominant human colonic microbiota ('Ruminococcus bicirculans') reveals two chromosomes and a selective capacity to utilize plant glucans.</title>
        <authorList>
            <consortium name="NISC Comparative Sequencing Program"/>
            <person name="Wegmann U."/>
            <person name="Louis P."/>
            <person name="Goesmann A."/>
            <person name="Henrissat B."/>
            <person name="Duncan S.H."/>
            <person name="Flint H.J."/>
        </authorList>
    </citation>
    <scope>NUCLEOTIDE SEQUENCE</scope>
    <source>
        <strain evidence="2">NBRC 103408</strain>
    </source>
</reference>
<comment type="caution">
    <text evidence="2">The sequence shown here is derived from an EMBL/GenBank/DDBJ whole genome shotgun (WGS) entry which is preliminary data.</text>
</comment>
<dbReference type="Pfam" id="PF06676">
    <property type="entry name" value="DUF1178"/>
    <property type="match status" value="1"/>
</dbReference>
<dbReference type="EMBL" id="BSNF01000010">
    <property type="protein sequence ID" value="GLQ08045.1"/>
    <property type="molecule type" value="Genomic_DNA"/>
</dbReference>
<dbReference type="InterPro" id="IPR009562">
    <property type="entry name" value="DUF1178"/>
</dbReference>
<feature type="region of interest" description="Disordered" evidence="1">
    <location>
        <begin position="50"/>
        <end position="77"/>
    </location>
</feature>
<protein>
    <recommendedName>
        <fullName evidence="4">DUF1178 family protein</fullName>
    </recommendedName>
</protein>
<accession>A0ABQ5U8J8</accession>
<evidence type="ECO:0000313" key="2">
    <source>
        <dbReference type="EMBL" id="GLQ08045.1"/>
    </source>
</evidence>